<dbReference type="SMR" id="A0A498I3X9"/>
<dbReference type="GO" id="GO:0016020">
    <property type="term" value="C:membrane"/>
    <property type="evidence" value="ECO:0007669"/>
    <property type="project" value="UniProtKB-SubCell"/>
</dbReference>
<dbReference type="Pfam" id="PF23259">
    <property type="entry name" value="CHX17_C"/>
    <property type="match status" value="1"/>
</dbReference>
<evidence type="ECO:0000256" key="1">
    <source>
        <dbReference type="ARBA" id="ARBA00004141"/>
    </source>
</evidence>
<evidence type="ECO:0000313" key="14">
    <source>
        <dbReference type="EMBL" id="RXH76785.1"/>
    </source>
</evidence>
<dbReference type="GO" id="GO:1902600">
    <property type="term" value="P:proton transmembrane transport"/>
    <property type="evidence" value="ECO:0007669"/>
    <property type="project" value="InterPro"/>
</dbReference>
<dbReference type="AlphaFoldDB" id="A0A498I3X9"/>
<evidence type="ECO:0000256" key="7">
    <source>
        <dbReference type="ARBA" id="ARBA00023065"/>
    </source>
</evidence>
<dbReference type="InterPro" id="IPR006153">
    <property type="entry name" value="Cation/H_exchanger_TM"/>
</dbReference>
<dbReference type="GO" id="GO:0015297">
    <property type="term" value="F:antiporter activity"/>
    <property type="evidence" value="ECO:0007669"/>
    <property type="project" value="InterPro"/>
</dbReference>
<evidence type="ECO:0000256" key="2">
    <source>
        <dbReference type="ARBA" id="ARBA00022448"/>
    </source>
</evidence>
<feature type="transmembrane region" description="Helical" evidence="10">
    <location>
        <begin position="438"/>
        <end position="457"/>
    </location>
</feature>
<keyword evidence="3" id="KW-0633">Potassium transport</keyword>
<keyword evidence="8 10" id="KW-0472">Membrane</keyword>
<dbReference type="InterPro" id="IPR038770">
    <property type="entry name" value="Na+/solute_symporter_sf"/>
</dbReference>
<reference evidence="14 15" key="1">
    <citation type="submission" date="2018-10" db="EMBL/GenBank/DDBJ databases">
        <title>A high-quality apple genome assembly.</title>
        <authorList>
            <person name="Hu J."/>
        </authorList>
    </citation>
    <scope>NUCLEOTIDE SEQUENCE [LARGE SCALE GENOMIC DNA]</scope>
    <source>
        <strain evidence="15">cv. HFTH1</strain>
        <tissue evidence="14">Young leaf</tissue>
    </source>
</reference>
<evidence type="ECO:0000259" key="13">
    <source>
        <dbReference type="Pfam" id="PF23259"/>
    </source>
</evidence>
<feature type="transmembrane region" description="Helical" evidence="10">
    <location>
        <begin position="193"/>
        <end position="214"/>
    </location>
</feature>
<dbReference type="Pfam" id="PF23256">
    <property type="entry name" value="CHX17_2nd"/>
    <property type="match status" value="1"/>
</dbReference>
<dbReference type="GO" id="GO:0006885">
    <property type="term" value="P:regulation of pH"/>
    <property type="evidence" value="ECO:0007669"/>
    <property type="project" value="TreeGrafter"/>
</dbReference>
<evidence type="ECO:0000259" key="11">
    <source>
        <dbReference type="Pfam" id="PF00999"/>
    </source>
</evidence>
<feature type="domain" description="Cation/H(+) antiporter C-terminal" evidence="13">
    <location>
        <begin position="658"/>
        <end position="802"/>
    </location>
</feature>
<evidence type="ECO:0000256" key="5">
    <source>
        <dbReference type="ARBA" id="ARBA00022958"/>
    </source>
</evidence>
<feature type="transmembrane region" description="Helical" evidence="10">
    <location>
        <begin position="124"/>
        <end position="144"/>
    </location>
</feature>
<keyword evidence="2" id="KW-0813">Transport</keyword>
<organism evidence="14 15">
    <name type="scientific">Malus domestica</name>
    <name type="common">Apple</name>
    <name type="synonym">Pyrus malus</name>
    <dbReference type="NCBI Taxonomy" id="3750"/>
    <lineage>
        <taxon>Eukaryota</taxon>
        <taxon>Viridiplantae</taxon>
        <taxon>Streptophyta</taxon>
        <taxon>Embryophyta</taxon>
        <taxon>Tracheophyta</taxon>
        <taxon>Spermatophyta</taxon>
        <taxon>Magnoliopsida</taxon>
        <taxon>eudicotyledons</taxon>
        <taxon>Gunneridae</taxon>
        <taxon>Pentapetalae</taxon>
        <taxon>rosids</taxon>
        <taxon>fabids</taxon>
        <taxon>Rosales</taxon>
        <taxon>Rosaceae</taxon>
        <taxon>Amygdaloideae</taxon>
        <taxon>Maleae</taxon>
        <taxon>Malus</taxon>
    </lineage>
</organism>
<evidence type="ECO:0000256" key="4">
    <source>
        <dbReference type="ARBA" id="ARBA00022692"/>
    </source>
</evidence>
<keyword evidence="7" id="KW-0406">Ion transport</keyword>
<dbReference type="InterPro" id="IPR050794">
    <property type="entry name" value="CPA2_transporter"/>
</dbReference>
<comment type="subcellular location">
    <subcellularLocation>
        <location evidence="1">Membrane</location>
        <topology evidence="1">Multi-pass membrane protein</topology>
    </subcellularLocation>
</comment>
<dbReference type="PANTHER" id="PTHR32468">
    <property type="entry name" value="CATION/H + ANTIPORTER"/>
    <property type="match status" value="1"/>
</dbReference>
<evidence type="ECO:0000313" key="15">
    <source>
        <dbReference type="Proteomes" id="UP000290289"/>
    </source>
</evidence>
<keyword evidence="4 10" id="KW-0812">Transmembrane</keyword>
<dbReference type="PANTHER" id="PTHR32468:SF165">
    <property type="entry name" value="CATION_H(+) ANTIPORTER 3-LIKE"/>
    <property type="match status" value="1"/>
</dbReference>
<keyword evidence="5" id="KW-0630">Potassium</keyword>
<feature type="transmembrane region" description="Helical" evidence="10">
    <location>
        <begin position="156"/>
        <end position="181"/>
    </location>
</feature>
<feature type="transmembrane region" description="Helical" evidence="10">
    <location>
        <begin position="296"/>
        <end position="318"/>
    </location>
</feature>
<feature type="domain" description="Cation/H+ exchanger transmembrane" evidence="11">
    <location>
        <begin position="77"/>
        <end position="455"/>
    </location>
</feature>
<evidence type="ECO:0000256" key="6">
    <source>
        <dbReference type="ARBA" id="ARBA00022989"/>
    </source>
</evidence>
<keyword evidence="6 10" id="KW-1133">Transmembrane helix</keyword>
<comment type="caution">
    <text evidence="14">The sequence shown here is derived from an EMBL/GenBank/DDBJ whole genome shotgun (WGS) entry which is preliminary data.</text>
</comment>
<protein>
    <submittedName>
        <fullName evidence="14">Uncharacterized protein</fullName>
    </submittedName>
</protein>
<evidence type="ECO:0000256" key="8">
    <source>
        <dbReference type="ARBA" id="ARBA00023136"/>
    </source>
</evidence>
<feature type="transmembrane region" description="Helical" evidence="10">
    <location>
        <begin position="338"/>
        <end position="362"/>
    </location>
</feature>
<feature type="transmembrane region" description="Helical" evidence="10">
    <location>
        <begin position="257"/>
        <end position="275"/>
    </location>
</feature>
<name>A0A498I3X9_MALDO</name>
<dbReference type="Pfam" id="PF00999">
    <property type="entry name" value="Na_H_Exchanger"/>
    <property type="match status" value="1"/>
</dbReference>
<proteinExistence type="inferred from homology"/>
<dbReference type="EMBL" id="RDQH01000340">
    <property type="protein sequence ID" value="RXH76785.1"/>
    <property type="molecule type" value="Genomic_DNA"/>
</dbReference>
<gene>
    <name evidence="14" type="ORF">DVH24_019673</name>
</gene>
<dbReference type="InterPro" id="IPR057290">
    <property type="entry name" value="CHX17_C"/>
</dbReference>
<evidence type="ECO:0000256" key="10">
    <source>
        <dbReference type="SAM" id="Phobius"/>
    </source>
</evidence>
<dbReference type="Proteomes" id="UP000290289">
    <property type="component" value="Chromosome 14"/>
</dbReference>
<feature type="transmembrane region" description="Helical" evidence="10">
    <location>
        <begin position="226"/>
        <end position="245"/>
    </location>
</feature>
<evidence type="ECO:0000256" key="3">
    <source>
        <dbReference type="ARBA" id="ARBA00022538"/>
    </source>
</evidence>
<keyword evidence="15" id="KW-1185">Reference proteome</keyword>
<comment type="similarity">
    <text evidence="9">Belongs to the monovalent cation:proton antiporter 2 (CPA2) transporter (TC 2.A.37) family. CHX (TC 2.A.37.4) subfamily.</text>
</comment>
<dbReference type="GO" id="GO:0012505">
    <property type="term" value="C:endomembrane system"/>
    <property type="evidence" value="ECO:0007669"/>
    <property type="project" value="TreeGrafter"/>
</dbReference>
<dbReference type="Gene3D" id="1.20.1530.20">
    <property type="match status" value="1"/>
</dbReference>
<dbReference type="GO" id="GO:0006813">
    <property type="term" value="P:potassium ion transport"/>
    <property type="evidence" value="ECO:0007669"/>
    <property type="project" value="UniProtKB-KW"/>
</dbReference>
<feature type="transmembrane region" description="Helical" evidence="10">
    <location>
        <begin position="80"/>
        <end position="104"/>
    </location>
</feature>
<evidence type="ECO:0000256" key="9">
    <source>
        <dbReference type="ARBA" id="ARBA00038341"/>
    </source>
</evidence>
<evidence type="ECO:0000259" key="12">
    <source>
        <dbReference type="Pfam" id="PF23256"/>
    </source>
</evidence>
<sequence>MKSLEDLLALNVTRDHQALVCISLPPNIHSSGYWRNSKVDDESPYSATHPLSVKKLSSATLSVLEEQMALAFFLTQFLHLALKCFGIPVFVTQMLAGIILGPGMLGSIWPGYEKIMYDIVSQDVMGTLTVLGYCMFLFLMGVKMDIGIVLRTGRKALYTGAGSLIVPLCVGLFTLGTRGVFLNWELEQNDLQALALAVITNAQTSFTVIACLLGDLKLLTSELGRLALSSSIVSDILGLSLRTFTKLAMSTGKEGGFFRNTIAMLGYILVVYFGARPAMYWIIRQTPKGQPVHNGYLLIILIGVLCSALFSFYFNQYLFFGPFVLGLAVPEGPPLGSALVKCYDFMVSDILLPLFVTSNVWLMNPKDIKFKGKFAIPSLVLLVVSTVSKFGGSLLPALYCDMPLMDALGLALIMCCKGVVDLGSLSTVTKDMPLNEEIYAINVLGILMIACVVSLLLKHFNISSKKYGGYEQRNVACLKPNSELRILACIHKQNNISAVINFLDACCPTKESPISLYVLHLIEMFGQAAPIFISHRMQTKTLSNCSYSEDMLLSFLQFERDFSEAVTVQPFTAISPTKSMHEDTCTLALDRATSLIILPFHRHWTLDGSIKSDDRAIRSLNISVLEKAPCSVGILINRGPLRQLGLEKNSSSEAVQYKVALIFLGGEDDREALALTLRMAADPSISLTVFYFTTSRDCEATNWDRIVDLQSLREYREGYVHACGSAFYVEKIAKNGPETVAILRSILNEYDLFVVGRRKHWESPQTSGLDEWSEFPELGIIGDMLASDDFRCRSSIFVVQQQQTT</sequence>
<accession>A0A498I3X9</accession>
<dbReference type="InterPro" id="IPR057291">
    <property type="entry name" value="CHX17_2nd"/>
</dbReference>
<feature type="domain" description="Cation/H(+) antiporter central" evidence="12">
    <location>
        <begin position="515"/>
        <end position="639"/>
    </location>
</feature>
<feature type="transmembrane region" description="Helical" evidence="10">
    <location>
        <begin position="374"/>
        <end position="399"/>
    </location>
</feature>